<evidence type="ECO:0000256" key="2">
    <source>
        <dbReference type="ARBA" id="ARBA00022448"/>
    </source>
</evidence>
<keyword evidence="10" id="KW-1185">Reference proteome</keyword>
<dbReference type="InterPro" id="IPR004638">
    <property type="entry name" value="EmrB-like"/>
</dbReference>
<evidence type="ECO:0000256" key="6">
    <source>
        <dbReference type="ARBA" id="ARBA00023136"/>
    </source>
</evidence>
<dbReference type="Gene3D" id="1.20.1720.10">
    <property type="entry name" value="Multidrug resistance protein D"/>
    <property type="match status" value="1"/>
</dbReference>
<feature type="transmembrane region" description="Helical" evidence="7">
    <location>
        <begin position="332"/>
        <end position="348"/>
    </location>
</feature>
<feature type="domain" description="Major facilitator superfamily (MFS) profile" evidence="8">
    <location>
        <begin position="12"/>
        <end position="511"/>
    </location>
</feature>
<feature type="transmembrane region" description="Helical" evidence="7">
    <location>
        <begin position="77"/>
        <end position="103"/>
    </location>
</feature>
<evidence type="ECO:0000256" key="7">
    <source>
        <dbReference type="SAM" id="Phobius"/>
    </source>
</evidence>
<keyword evidence="2" id="KW-0813">Transport</keyword>
<dbReference type="NCBIfam" id="TIGR00711">
    <property type="entry name" value="efflux_EmrB"/>
    <property type="match status" value="1"/>
</dbReference>
<dbReference type="InterPro" id="IPR005829">
    <property type="entry name" value="Sugar_transporter_CS"/>
</dbReference>
<feature type="transmembrane region" description="Helical" evidence="7">
    <location>
        <begin position="109"/>
        <end position="127"/>
    </location>
</feature>
<evidence type="ECO:0000259" key="8">
    <source>
        <dbReference type="PROSITE" id="PS50850"/>
    </source>
</evidence>
<evidence type="ECO:0000313" key="9">
    <source>
        <dbReference type="EMBL" id="MDQ0416783.1"/>
    </source>
</evidence>
<feature type="transmembrane region" description="Helical" evidence="7">
    <location>
        <begin position="164"/>
        <end position="185"/>
    </location>
</feature>
<dbReference type="Proteomes" id="UP001238450">
    <property type="component" value="Unassembled WGS sequence"/>
</dbReference>
<feature type="transmembrane region" description="Helical" evidence="7">
    <location>
        <begin position="360"/>
        <end position="381"/>
    </location>
</feature>
<dbReference type="PANTHER" id="PTHR23501">
    <property type="entry name" value="MAJOR FACILITATOR SUPERFAMILY"/>
    <property type="match status" value="1"/>
</dbReference>
<feature type="transmembrane region" description="Helical" evidence="7">
    <location>
        <begin position="12"/>
        <end position="34"/>
    </location>
</feature>
<keyword evidence="4 7" id="KW-0812">Transmembrane</keyword>
<feature type="transmembrane region" description="Helical" evidence="7">
    <location>
        <begin position="139"/>
        <end position="158"/>
    </location>
</feature>
<dbReference type="CDD" id="cd17502">
    <property type="entry name" value="MFS_Azr1_MDR_like"/>
    <property type="match status" value="1"/>
</dbReference>
<feature type="transmembrane region" description="Helical" evidence="7">
    <location>
        <begin position="302"/>
        <end position="320"/>
    </location>
</feature>
<evidence type="ECO:0000256" key="5">
    <source>
        <dbReference type="ARBA" id="ARBA00022989"/>
    </source>
</evidence>
<dbReference type="AlphaFoldDB" id="A0AAJ1WRX7"/>
<dbReference type="FunFam" id="1.20.1720.10:FF:000004">
    <property type="entry name" value="EmrB/QacA family drug resistance transporter"/>
    <property type="match status" value="1"/>
</dbReference>
<feature type="transmembrane region" description="Helical" evidence="7">
    <location>
        <begin position="46"/>
        <end position="65"/>
    </location>
</feature>
<feature type="transmembrane region" description="Helical" evidence="7">
    <location>
        <begin position="264"/>
        <end position="290"/>
    </location>
</feature>
<reference evidence="9 10" key="1">
    <citation type="submission" date="2023-07" db="EMBL/GenBank/DDBJ databases">
        <title>Genomic Encyclopedia of Type Strains, Phase IV (KMG-IV): sequencing the most valuable type-strain genomes for metagenomic binning, comparative biology and taxonomic classification.</title>
        <authorList>
            <person name="Goeker M."/>
        </authorList>
    </citation>
    <scope>NUCLEOTIDE SEQUENCE [LARGE SCALE GENOMIC DNA]</scope>
    <source>
        <strain evidence="9 10">DSM 46876</strain>
    </source>
</reference>
<keyword evidence="3" id="KW-1003">Cell membrane</keyword>
<dbReference type="GO" id="GO:0005886">
    <property type="term" value="C:plasma membrane"/>
    <property type="evidence" value="ECO:0007669"/>
    <property type="project" value="UniProtKB-SubCell"/>
</dbReference>
<comment type="caution">
    <text evidence="9">The sequence shown here is derived from an EMBL/GenBank/DDBJ whole genome shotgun (WGS) entry which is preliminary data.</text>
</comment>
<dbReference type="Pfam" id="PF07690">
    <property type="entry name" value="MFS_1"/>
    <property type="match status" value="1"/>
</dbReference>
<feature type="transmembrane region" description="Helical" evidence="7">
    <location>
        <begin position="489"/>
        <end position="507"/>
    </location>
</feature>
<dbReference type="SUPFAM" id="SSF103473">
    <property type="entry name" value="MFS general substrate transporter"/>
    <property type="match status" value="1"/>
</dbReference>
<protein>
    <submittedName>
        <fullName evidence="9">EmrB/QacA subfamily drug resistance transporter</fullName>
    </submittedName>
</protein>
<accession>A0AAJ1WRX7</accession>
<evidence type="ECO:0000256" key="4">
    <source>
        <dbReference type="ARBA" id="ARBA00022692"/>
    </source>
</evidence>
<keyword evidence="6 7" id="KW-0472">Membrane</keyword>
<keyword evidence="5 7" id="KW-1133">Transmembrane helix</keyword>
<dbReference type="EMBL" id="JAUSUV010000003">
    <property type="protein sequence ID" value="MDQ0416783.1"/>
    <property type="molecule type" value="Genomic_DNA"/>
</dbReference>
<dbReference type="InterPro" id="IPR011701">
    <property type="entry name" value="MFS"/>
</dbReference>
<dbReference type="GO" id="GO:0022857">
    <property type="term" value="F:transmembrane transporter activity"/>
    <property type="evidence" value="ECO:0007669"/>
    <property type="project" value="InterPro"/>
</dbReference>
<evidence type="ECO:0000313" key="10">
    <source>
        <dbReference type="Proteomes" id="UP001238450"/>
    </source>
</evidence>
<sequence>MENLSRREKIFIMSAIACALLFASLNQTIVINALPTIVAQLNGAELFNWVFTIYMLTSSITAILVGKLSDLYGRKTFILVGIGFFLITSFLCGTSTTIGQLILYRGLQGIGGGMILSTSFAAVGDLFSPRERGRWQGFLSATFATSSILGPTIGGMIVDTWNWHYIFWVFLPVGVVAFSLIYKLFPTIQNTGNKKIDYLGSLLLTGTIAPFLLVFSLAGKDFSWISPQIIGLSGLSILSLVFFVRVEKRAANPILPLTLFRNKIFTLSSSINLLIGMGLFSCITFTPFFLQGVQGKDATTSSMIMIPIQLGLVFASFFTGQLLARTGKYKKLSILGLGLMLIGTLSMLDTTTHTTPLQTMLQLSVIGLGLGITFPIFSVTVQNAIPYEHLGTGTSSVQLFRQLGGTVGVSIMTMIMQGSPQSKFINEVSAAPNPSLPNSTVEMLSNPQVLMNPEKLHHVQSNLTPESQSLVQSILQQTKNTLLSSLHNVYLALAILVLIAFIIGFSVPEIELRTSNKRNQAS</sequence>
<evidence type="ECO:0000256" key="3">
    <source>
        <dbReference type="ARBA" id="ARBA00022475"/>
    </source>
</evidence>
<dbReference type="RefSeq" id="WP_307251398.1">
    <property type="nucleotide sequence ID" value="NZ_JAUSUV010000003.1"/>
</dbReference>
<proteinExistence type="predicted"/>
<dbReference type="InterPro" id="IPR020846">
    <property type="entry name" value="MFS_dom"/>
</dbReference>
<evidence type="ECO:0000256" key="1">
    <source>
        <dbReference type="ARBA" id="ARBA00004651"/>
    </source>
</evidence>
<dbReference type="InterPro" id="IPR036259">
    <property type="entry name" value="MFS_trans_sf"/>
</dbReference>
<name>A0AAJ1WRX7_9BACL</name>
<comment type="subcellular location">
    <subcellularLocation>
        <location evidence="1">Cell membrane</location>
        <topology evidence="1">Multi-pass membrane protein</topology>
    </subcellularLocation>
</comment>
<feature type="transmembrane region" description="Helical" evidence="7">
    <location>
        <begin position="224"/>
        <end position="244"/>
    </location>
</feature>
<dbReference type="PROSITE" id="PS50850">
    <property type="entry name" value="MFS"/>
    <property type="match status" value="1"/>
</dbReference>
<organism evidence="9 10">
    <name type="scientific">Croceifilum oryzae</name>
    <dbReference type="NCBI Taxonomy" id="1553429"/>
    <lineage>
        <taxon>Bacteria</taxon>
        <taxon>Bacillati</taxon>
        <taxon>Bacillota</taxon>
        <taxon>Bacilli</taxon>
        <taxon>Bacillales</taxon>
        <taxon>Thermoactinomycetaceae</taxon>
        <taxon>Croceifilum</taxon>
    </lineage>
</organism>
<feature type="transmembrane region" description="Helical" evidence="7">
    <location>
        <begin position="197"/>
        <end position="218"/>
    </location>
</feature>
<dbReference type="Gene3D" id="1.20.1250.20">
    <property type="entry name" value="MFS general substrate transporter like domains"/>
    <property type="match status" value="1"/>
</dbReference>
<dbReference type="PROSITE" id="PS00216">
    <property type="entry name" value="SUGAR_TRANSPORT_1"/>
    <property type="match status" value="1"/>
</dbReference>
<dbReference type="PANTHER" id="PTHR23501:SF197">
    <property type="entry name" value="COMD"/>
    <property type="match status" value="1"/>
</dbReference>
<gene>
    <name evidence="9" type="ORF">J2Z48_000950</name>
</gene>